<feature type="region of interest" description="Disordered" evidence="1">
    <location>
        <begin position="439"/>
        <end position="559"/>
    </location>
</feature>
<name>A0A1J1H9D4_PLARL</name>
<dbReference type="RefSeq" id="XP_028534585.1">
    <property type="nucleotide sequence ID" value="XM_028678280.1"/>
</dbReference>
<evidence type="ECO:0000313" key="2">
    <source>
        <dbReference type="EMBL" id="CRH01586.1"/>
    </source>
</evidence>
<protein>
    <recommendedName>
        <fullName evidence="4">OTU domain-containing protein</fullName>
    </recommendedName>
</protein>
<reference evidence="2 3" key="1">
    <citation type="submission" date="2015-04" db="EMBL/GenBank/DDBJ databases">
        <authorList>
            <consortium name="Pathogen Informatics"/>
        </authorList>
    </citation>
    <scope>NUCLEOTIDE SEQUENCE [LARGE SCALE GENOMIC DNA]</scope>
    <source>
        <strain evidence="2 3">SGS1</strain>
    </source>
</reference>
<dbReference type="GeneID" id="39737717"/>
<organism evidence="2 3">
    <name type="scientific">Plasmodium relictum</name>
    <dbReference type="NCBI Taxonomy" id="85471"/>
    <lineage>
        <taxon>Eukaryota</taxon>
        <taxon>Sar</taxon>
        <taxon>Alveolata</taxon>
        <taxon>Apicomplexa</taxon>
        <taxon>Aconoidasida</taxon>
        <taxon>Haemosporida</taxon>
        <taxon>Plasmodiidae</taxon>
        <taxon>Plasmodium</taxon>
        <taxon>Plasmodium (Haemamoeba)</taxon>
    </lineage>
</organism>
<dbReference type="OrthoDB" id="372228at2759"/>
<dbReference type="VEuPathDB" id="PlasmoDB:PRELSG_1247300"/>
<feature type="compositionally biased region" description="Low complexity" evidence="1">
    <location>
        <begin position="459"/>
        <end position="552"/>
    </location>
</feature>
<keyword evidence="3" id="KW-1185">Reference proteome</keyword>
<dbReference type="EMBL" id="LN835307">
    <property type="protein sequence ID" value="CRH01586.1"/>
    <property type="molecule type" value="Genomic_DNA"/>
</dbReference>
<accession>A0A1J1H9D4</accession>
<feature type="compositionally biased region" description="Acidic residues" evidence="1">
    <location>
        <begin position="448"/>
        <end position="458"/>
    </location>
</feature>
<dbReference type="OMA" id="CHVETCG"/>
<evidence type="ECO:0008006" key="4">
    <source>
        <dbReference type="Google" id="ProtNLM"/>
    </source>
</evidence>
<evidence type="ECO:0000256" key="1">
    <source>
        <dbReference type="SAM" id="MobiDB-lite"/>
    </source>
</evidence>
<dbReference type="KEGG" id="prel:PRELSG_1247300"/>
<gene>
    <name evidence="2" type="ORF">PRELSG_1247300</name>
</gene>
<dbReference type="AlphaFoldDB" id="A0A1J1H9D4"/>
<dbReference type="Proteomes" id="UP000220158">
    <property type="component" value="Chromosome 12"/>
</dbReference>
<proteinExistence type="predicted"/>
<evidence type="ECO:0000313" key="3">
    <source>
        <dbReference type="Proteomes" id="UP000220158"/>
    </source>
</evidence>
<sequence length="904" mass="106319">MKKFFFFIFILVIIYTFVYNISNALASNEKEKLKLKKSNDTNVSIVVFSISNEMLYINQQHFANVKKLQHILLMCLTSENKKHILDNLGIESIKLSLYENFKKEIYKNLKIFFQFIKNNFDYLNEVINKEKKKDKLSQTYYIENDKLLNLLEKVMNFDKENNSIYIEKLHQFKNVMECVNVSISMNLENEKNPIVLIMKIDENNNNISIKIDNNLSSENINSIRKNEYLNTDKIQILQNILYPLKTGNLILRSSKSLKWPLKYFRNLCSSNNYKVASENWVNYFYDHNETLCHVETCGSGDCLFLTLEYLLSENGIRTYNIFTNENIKESKFIKWYVENIKSPNQKKFNVVDLRYITTYYVIKYFPGYSNEYDIDESYINDKLDLLINLEFTNYYLKKESIYEMIQHKYEGDKLKGNVFLSTISDFFSNVLPFHNISPSYNVNNNNYNDDDYNDDSNYNDDNNYNSDDNTDNNNQNDDDFNNNSNNNNNGDDSNDRNSNNDNVSNDKNSNSGNVSNDKNSNNGNVSNDKNSNNNDISNDKNSNNNDISNNKNGNRDDDYNNTYYNRECTDSCNNNSFLSYDNNKYYSTFLPEHKKILSYDIQDEIISSNEKDTILLSKNRNIIDYNENKDTKSINNAERKNYEDEYEDILHDIDDFGNRMYELIFFKIVSLSDNDLTLDKLKKINKKSLTKLKGTNLKVKVIGSHVFMKNIEEGIILPFYNLDNIKNKLNNPFSKKNYANKDLHVVVIKTTFNKNIKNSNGVTTRSLLLRHDGDCISYWSIKNNKYHFTSDNKVIQTSTFQEKASAFFYERTRTGQTHWGDEIDYDAFQKMFNIGLITFINNSTEFFFSKDTFKEYELYLLIYFYSDIHFEPGIHIIVKGKNTSLNSAYKKNKIPLSFLEIIKK</sequence>